<feature type="compositionally biased region" description="Basic and acidic residues" evidence="1">
    <location>
        <begin position="66"/>
        <end position="80"/>
    </location>
</feature>
<dbReference type="Gene3D" id="1.10.260.40">
    <property type="entry name" value="lambda repressor-like DNA-binding domains"/>
    <property type="match status" value="1"/>
</dbReference>
<dbReference type="RefSeq" id="WP_090019538.1">
    <property type="nucleotide sequence ID" value="NZ_FNCE01000004.1"/>
</dbReference>
<reference evidence="3 4" key="1">
    <citation type="submission" date="2016-10" db="EMBL/GenBank/DDBJ databases">
        <authorList>
            <person name="de Groot N.N."/>
        </authorList>
    </citation>
    <scope>NUCLEOTIDE SEQUENCE [LARGE SCALE GENOMIC DNA]</scope>
    <source>
        <strain evidence="3 4">DSM 25584</strain>
    </source>
</reference>
<proteinExistence type="predicted"/>
<dbReference type="Proteomes" id="UP000199415">
    <property type="component" value="Unassembled WGS sequence"/>
</dbReference>
<sequence length="80" mass="8949">MTPAQCRAARGLLDWTIPDLAAAAEVNRNTVSQFERGNRHPNRHTLRAMREALEHHGVVFTNGREPGVKLGEHSHSQQKS</sequence>
<protein>
    <submittedName>
        <fullName evidence="3">Helix-turn-helix</fullName>
    </submittedName>
</protein>
<gene>
    <name evidence="3" type="ORF">SAMN05216241_104150</name>
</gene>
<organism evidence="3 4">
    <name type="scientific">Limimonas halophila</name>
    <dbReference type="NCBI Taxonomy" id="1082479"/>
    <lineage>
        <taxon>Bacteria</taxon>
        <taxon>Pseudomonadati</taxon>
        <taxon>Pseudomonadota</taxon>
        <taxon>Alphaproteobacteria</taxon>
        <taxon>Rhodospirillales</taxon>
        <taxon>Rhodovibrionaceae</taxon>
        <taxon>Limimonas</taxon>
    </lineage>
</organism>
<dbReference type="InterPro" id="IPR001387">
    <property type="entry name" value="Cro/C1-type_HTH"/>
</dbReference>
<dbReference type="CDD" id="cd00093">
    <property type="entry name" value="HTH_XRE"/>
    <property type="match status" value="1"/>
</dbReference>
<dbReference type="STRING" id="1082479.SAMN05216241_104150"/>
<feature type="domain" description="HTH cro/C1-type" evidence="2">
    <location>
        <begin position="7"/>
        <end position="60"/>
    </location>
</feature>
<name>A0A1G7QUF6_9PROT</name>
<dbReference type="InterPro" id="IPR010982">
    <property type="entry name" value="Lambda_DNA-bd_dom_sf"/>
</dbReference>
<evidence type="ECO:0000313" key="3">
    <source>
        <dbReference type="EMBL" id="SDG02142.1"/>
    </source>
</evidence>
<dbReference type="AlphaFoldDB" id="A0A1G7QUF6"/>
<dbReference type="PROSITE" id="PS50943">
    <property type="entry name" value="HTH_CROC1"/>
    <property type="match status" value="1"/>
</dbReference>
<feature type="region of interest" description="Disordered" evidence="1">
    <location>
        <begin position="59"/>
        <end position="80"/>
    </location>
</feature>
<dbReference type="SUPFAM" id="SSF47413">
    <property type="entry name" value="lambda repressor-like DNA-binding domains"/>
    <property type="match status" value="1"/>
</dbReference>
<dbReference type="Pfam" id="PF01381">
    <property type="entry name" value="HTH_3"/>
    <property type="match status" value="1"/>
</dbReference>
<dbReference type="GO" id="GO:0003677">
    <property type="term" value="F:DNA binding"/>
    <property type="evidence" value="ECO:0007669"/>
    <property type="project" value="InterPro"/>
</dbReference>
<accession>A0A1G7QUF6</accession>
<keyword evidence="4" id="KW-1185">Reference proteome</keyword>
<dbReference type="EMBL" id="FNCE01000004">
    <property type="protein sequence ID" value="SDG02142.1"/>
    <property type="molecule type" value="Genomic_DNA"/>
</dbReference>
<dbReference type="OrthoDB" id="7206663at2"/>
<evidence type="ECO:0000256" key="1">
    <source>
        <dbReference type="SAM" id="MobiDB-lite"/>
    </source>
</evidence>
<evidence type="ECO:0000259" key="2">
    <source>
        <dbReference type="PROSITE" id="PS50943"/>
    </source>
</evidence>
<evidence type="ECO:0000313" key="4">
    <source>
        <dbReference type="Proteomes" id="UP000199415"/>
    </source>
</evidence>